<accession>A0A8E1ZWI4</accession>
<dbReference type="EMBL" id="JACCCY010000002">
    <property type="protein sequence ID" value="NYI49050.1"/>
    <property type="molecule type" value="Genomic_DNA"/>
</dbReference>
<sequence>MTFPALINGTDTNLNITPQSLPELATFLSASSLTGTNYLTAFTNEVWSSSGGPQYGEKTKISPSYQTIPAGVNSLKWNSIAMTATFTVPSGGSGDPDRKGGLWISLYAHFYNGSTYLGRQFMGTVGGMGTTRTYNLSGSISAGQCSVPTNANRVYLYAQFACDVRYTTQIAPDCTLNFTALPSLAYFASSTGVYKTQVAPDGVAVARDASNYIHIKAGNNKMLLSFMGDIDSNSIAQKLLTMSIAASGLIVNSGGYMRIAGLATGLYVTKVSTGVWKITHNIYSNWGLGPSSYTVHPTVANAGYNIPAYIYQSASDTVSYNWTEIRAMNHQGVLVDTEFYLTIMRI</sequence>
<comment type="caution">
    <text evidence="1">The sequence shown here is derived from an EMBL/GenBank/DDBJ whole genome shotgun (WGS) entry which is preliminary data.</text>
</comment>
<keyword evidence="2" id="KW-1185">Reference proteome</keyword>
<dbReference type="RefSeq" id="WP_179399013.1">
    <property type="nucleotide sequence ID" value="NZ_JACCCY010000002.1"/>
</dbReference>
<reference evidence="1 2" key="1">
    <citation type="submission" date="2020-07" db="EMBL/GenBank/DDBJ databases">
        <title>Genomic Encyclopedia of Type Strains, Phase IV (KMG-IV): sequencing the most valuable type-strain genomes for metagenomic binning, comparative biology and taxonomic classification.</title>
        <authorList>
            <person name="Goeker M."/>
        </authorList>
    </citation>
    <scope>NUCLEOTIDE SEQUENCE [LARGE SCALE GENOMIC DNA]</scope>
    <source>
        <strain evidence="1 2">DSM 23697</strain>
    </source>
</reference>
<organism evidence="1 2">
    <name type="scientific">Macellibacteroides fermentans</name>
    <dbReference type="NCBI Taxonomy" id="879969"/>
    <lineage>
        <taxon>Bacteria</taxon>
        <taxon>Pseudomonadati</taxon>
        <taxon>Bacteroidota</taxon>
        <taxon>Bacteroidia</taxon>
        <taxon>Bacteroidales</taxon>
        <taxon>Porphyromonadaceae</taxon>
        <taxon>Macellibacteroides</taxon>
    </lineage>
</organism>
<dbReference type="Proteomes" id="UP000574332">
    <property type="component" value="Unassembled WGS sequence"/>
</dbReference>
<evidence type="ECO:0000313" key="2">
    <source>
        <dbReference type="Proteomes" id="UP000574332"/>
    </source>
</evidence>
<evidence type="ECO:0000313" key="1">
    <source>
        <dbReference type="EMBL" id="NYI49050.1"/>
    </source>
</evidence>
<dbReference type="AlphaFoldDB" id="A0A8E1ZWI4"/>
<protein>
    <submittedName>
        <fullName evidence="1">Uncharacterized protein</fullName>
    </submittedName>
</protein>
<name>A0A8E1ZWI4_9PORP</name>
<proteinExistence type="predicted"/>
<gene>
    <name evidence="1" type="ORF">F5613_001128</name>
</gene>